<protein>
    <submittedName>
        <fullName evidence="1">Uncharacterized protein</fullName>
    </submittedName>
</protein>
<accession>A0A2I0B3G7</accession>
<dbReference type="Proteomes" id="UP000236161">
    <property type="component" value="Unassembled WGS sequence"/>
</dbReference>
<proteinExistence type="predicted"/>
<reference evidence="1 2" key="1">
    <citation type="journal article" date="2017" name="Nature">
        <title>The Apostasia genome and the evolution of orchids.</title>
        <authorList>
            <person name="Zhang G.Q."/>
            <person name="Liu K.W."/>
            <person name="Li Z."/>
            <person name="Lohaus R."/>
            <person name="Hsiao Y.Y."/>
            <person name="Niu S.C."/>
            <person name="Wang J.Y."/>
            <person name="Lin Y.C."/>
            <person name="Xu Q."/>
            <person name="Chen L.J."/>
            <person name="Yoshida K."/>
            <person name="Fujiwara S."/>
            <person name="Wang Z.W."/>
            <person name="Zhang Y.Q."/>
            <person name="Mitsuda N."/>
            <person name="Wang M."/>
            <person name="Liu G.H."/>
            <person name="Pecoraro L."/>
            <person name="Huang H.X."/>
            <person name="Xiao X.J."/>
            <person name="Lin M."/>
            <person name="Wu X.Y."/>
            <person name="Wu W.L."/>
            <person name="Chen Y.Y."/>
            <person name="Chang S.B."/>
            <person name="Sakamoto S."/>
            <person name="Ohme-Takagi M."/>
            <person name="Yagi M."/>
            <person name="Zeng S.J."/>
            <person name="Shen C.Y."/>
            <person name="Yeh C.M."/>
            <person name="Luo Y.B."/>
            <person name="Tsai W.C."/>
            <person name="Van de Peer Y."/>
            <person name="Liu Z.J."/>
        </authorList>
    </citation>
    <scope>NUCLEOTIDE SEQUENCE [LARGE SCALE GENOMIC DNA]</scope>
    <source>
        <strain evidence="2">cv. Shenzhen</strain>
        <tissue evidence="1">Stem</tissue>
    </source>
</reference>
<dbReference type="EMBL" id="KZ451918">
    <property type="protein sequence ID" value="PKA62329.1"/>
    <property type="molecule type" value="Genomic_DNA"/>
</dbReference>
<organism evidence="1 2">
    <name type="scientific">Apostasia shenzhenica</name>
    <dbReference type="NCBI Taxonomy" id="1088818"/>
    <lineage>
        <taxon>Eukaryota</taxon>
        <taxon>Viridiplantae</taxon>
        <taxon>Streptophyta</taxon>
        <taxon>Embryophyta</taxon>
        <taxon>Tracheophyta</taxon>
        <taxon>Spermatophyta</taxon>
        <taxon>Magnoliopsida</taxon>
        <taxon>Liliopsida</taxon>
        <taxon>Asparagales</taxon>
        <taxon>Orchidaceae</taxon>
        <taxon>Apostasioideae</taxon>
        <taxon>Apostasia</taxon>
    </lineage>
</organism>
<dbReference type="PANTHER" id="PTHR36071">
    <property type="entry name" value="DNA DOUBLE-STRAND BREAK REPAIR PROTEIN"/>
    <property type="match status" value="1"/>
</dbReference>
<name>A0A2I0B3G7_9ASPA</name>
<dbReference type="STRING" id="1088818.A0A2I0B3G7"/>
<evidence type="ECO:0000313" key="2">
    <source>
        <dbReference type="Proteomes" id="UP000236161"/>
    </source>
</evidence>
<gene>
    <name evidence="1" type="ORF">AXF42_Ash016121</name>
</gene>
<dbReference type="AlphaFoldDB" id="A0A2I0B3G7"/>
<evidence type="ECO:0000313" key="1">
    <source>
        <dbReference type="EMBL" id="PKA62329.1"/>
    </source>
</evidence>
<dbReference type="OrthoDB" id="767974at2759"/>
<keyword evidence="2" id="KW-1185">Reference proteome</keyword>
<sequence length="611" mass="68912">MAEMSVSDAKRLWSIIWHGEDLVYKKRRWLMQMALTDTGEVRLKKFKKPKLLNKLFLPESFVRSDEVSSEAVKLNVEKSCRSSGDTEKAFCGYDNQFLLSDKHQLECYFFTLSNLKKFHSAIDLLSNKSLCFLAQLVTKNKISFERSRSKLKEVIKDHFSHRLLASGDLASLAQLQELHEILENPSHLGGKQSILMATASSSPLTSISMALELLDSMPLRALTAVNRKLLGKKWVPRFPPSKPGYQKKHLVNMIKARCGKLTGAVHNDSCMPQELVKALSVIYLFFQHKNACYDTLMPKFYFSTETVRRQSDILKALSYLSELTSNQLKDLHSILGIKLENDATSFENDLKHYLLQCLFECDELDVPVEVSDVLGIINKNPISSQLGICSEETIKEESEAVLNVSCQLMKIWSKLPSDISPDDNASLGLESDGDTQSIDFELTESGYCSTFVKHEHQQKEVFCINDEVETSGDSVPAAYCGCGNNSSGDVSPLEASMKLGSLVELKEKQIDKQDSQSNFKELMENFLPSPHQVLVDSRDIPINELCDVIGFVSYKLIGNMLDKFLRVEGHDIDVKTRHRKKGEAFRTKGFQGIEGPFRCSLVLINNFPFID</sequence>
<dbReference type="PANTHER" id="PTHR36071:SF1">
    <property type="entry name" value="DNA DOUBLE-STRAND BREAK REPAIR PROTEIN"/>
    <property type="match status" value="1"/>
</dbReference>